<gene>
    <name evidence="1" type="ORF">B0H16DRAFT_1473509</name>
</gene>
<name>A0AAD7HJE4_9AGAR</name>
<evidence type="ECO:0000313" key="2">
    <source>
        <dbReference type="Proteomes" id="UP001215598"/>
    </source>
</evidence>
<reference evidence="1" key="1">
    <citation type="submission" date="2023-03" db="EMBL/GenBank/DDBJ databases">
        <title>Massive genome expansion in bonnet fungi (Mycena s.s.) driven by repeated elements and novel gene families across ecological guilds.</title>
        <authorList>
            <consortium name="Lawrence Berkeley National Laboratory"/>
            <person name="Harder C.B."/>
            <person name="Miyauchi S."/>
            <person name="Viragh M."/>
            <person name="Kuo A."/>
            <person name="Thoen E."/>
            <person name="Andreopoulos B."/>
            <person name="Lu D."/>
            <person name="Skrede I."/>
            <person name="Drula E."/>
            <person name="Henrissat B."/>
            <person name="Morin E."/>
            <person name="Kohler A."/>
            <person name="Barry K."/>
            <person name="LaButti K."/>
            <person name="Morin E."/>
            <person name="Salamov A."/>
            <person name="Lipzen A."/>
            <person name="Mereny Z."/>
            <person name="Hegedus B."/>
            <person name="Baldrian P."/>
            <person name="Stursova M."/>
            <person name="Weitz H."/>
            <person name="Taylor A."/>
            <person name="Grigoriev I.V."/>
            <person name="Nagy L.G."/>
            <person name="Martin F."/>
            <person name="Kauserud H."/>
        </authorList>
    </citation>
    <scope>NUCLEOTIDE SEQUENCE</scope>
    <source>
        <strain evidence="1">CBHHK182m</strain>
    </source>
</reference>
<dbReference type="EMBL" id="JARKIB010000223">
    <property type="protein sequence ID" value="KAJ7722089.1"/>
    <property type="molecule type" value="Genomic_DNA"/>
</dbReference>
<comment type="caution">
    <text evidence="1">The sequence shown here is derived from an EMBL/GenBank/DDBJ whole genome shotgun (WGS) entry which is preliminary data.</text>
</comment>
<evidence type="ECO:0000313" key="1">
    <source>
        <dbReference type="EMBL" id="KAJ7722089.1"/>
    </source>
</evidence>
<proteinExistence type="predicted"/>
<dbReference type="Proteomes" id="UP001215598">
    <property type="component" value="Unassembled WGS sequence"/>
</dbReference>
<sequence>MRENSSATRHNIHASVPKLVDNVGDMFSDELSGGGGLKDTKPELSHLGKESILQEPYEVEVGLKTCDLQKEQIECGVRRCVWPPEEVRHELMSAARGKLGGATALVRGRQRGRLGCRLRGGRVDSKMRKTTGEAKGGAALRATMERPEDFGRVESEGQQAEQGAIAGLRVEEELVEKQSELDSGLQAEEPAQEQQQLAVLGHCLGVSIWEFNDKQKAMGLNE</sequence>
<accession>A0AAD7HJE4</accession>
<organism evidence="1 2">
    <name type="scientific">Mycena metata</name>
    <dbReference type="NCBI Taxonomy" id="1033252"/>
    <lineage>
        <taxon>Eukaryota</taxon>
        <taxon>Fungi</taxon>
        <taxon>Dikarya</taxon>
        <taxon>Basidiomycota</taxon>
        <taxon>Agaricomycotina</taxon>
        <taxon>Agaricomycetes</taxon>
        <taxon>Agaricomycetidae</taxon>
        <taxon>Agaricales</taxon>
        <taxon>Marasmiineae</taxon>
        <taxon>Mycenaceae</taxon>
        <taxon>Mycena</taxon>
    </lineage>
</organism>
<keyword evidence="2" id="KW-1185">Reference proteome</keyword>
<protein>
    <submittedName>
        <fullName evidence="1">Uncharacterized protein</fullName>
    </submittedName>
</protein>
<dbReference type="AlphaFoldDB" id="A0AAD7HJE4"/>